<accession>A0A4P9J6D1</accession>
<dbReference type="AlphaFoldDB" id="A0A4P9J6D1"/>
<name>A0A4P9J6D1_9GAMM</name>
<dbReference type="Proteomes" id="UP000310065">
    <property type="component" value="Chromosome S1"/>
</dbReference>
<protein>
    <recommendedName>
        <fullName evidence="4">Lipoprotein</fullName>
    </recommendedName>
</protein>
<sequence length="142" mass="15879">MFKGFIFVIFILFSSSSLAKVDIDLACKEKKEQQRSLLEKLSTSVTEAHLAGQCTGYHSYYKINLKKYCSEFLEQKNSLLGSMSTSLEEANLAGMCIGAIYRVAKQCGVETNRIDYEFVAKGVLTVQGAKKRLGCYGNQYGW</sequence>
<evidence type="ECO:0000313" key="2">
    <source>
        <dbReference type="EMBL" id="QCU76416.1"/>
    </source>
</evidence>
<evidence type="ECO:0000256" key="1">
    <source>
        <dbReference type="SAM" id="SignalP"/>
    </source>
</evidence>
<gene>
    <name evidence="2" type="ORF">FFU37_18275</name>
</gene>
<keyword evidence="1" id="KW-0732">Signal</keyword>
<evidence type="ECO:0008006" key="4">
    <source>
        <dbReference type="Google" id="ProtNLM"/>
    </source>
</evidence>
<dbReference type="RefSeq" id="WP_138490232.1">
    <property type="nucleotide sequence ID" value="NZ_CP040559.1"/>
</dbReference>
<dbReference type="EMBL" id="CP040559">
    <property type="protein sequence ID" value="QCU76416.1"/>
    <property type="molecule type" value="Genomic_DNA"/>
</dbReference>
<reference evidence="2 3" key="1">
    <citation type="submission" date="2019-05" db="EMBL/GenBank/DDBJ databases">
        <title>Complete genome sequence of Pseudoalteromonas sp. 16-SW-7(T) isolated from the Okhotsk Sea, Russia.</title>
        <authorList>
            <person name="Nguyen T.H."/>
            <person name="Nedashkovskaya O.I."/>
            <person name="Kim S.-G."/>
        </authorList>
    </citation>
    <scope>NUCLEOTIDE SEQUENCE [LARGE SCALE GENOMIC DNA]</scope>
    <source>
        <strain evidence="2 3">16-SW-7</strain>
    </source>
</reference>
<proteinExistence type="predicted"/>
<evidence type="ECO:0000313" key="3">
    <source>
        <dbReference type="Proteomes" id="UP000310065"/>
    </source>
</evidence>
<dbReference type="KEGG" id="pdv:FFU37_18275"/>
<feature type="chain" id="PRO_5020709773" description="Lipoprotein" evidence="1">
    <location>
        <begin position="20"/>
        <end position="142"/>
    </location>
</feature>
<organism evidence="2 3">
    <name type="scientific">Pseudoalteromonas distincta</name>
    <dbReference type="NCBI Taxonomy" id="77608"/>
    <lineage>
        <taxon>Bacteria</taxon>
        <taxon>Pseudomonadati</taxon>
        <taxon>Pseudomonadota</taxon>
        <taxon>Gammaproteobacteria</taxon>
        <taxon>Alteromonadales</taxon>
        <taxon>Pseudoalteromonadaceae</taxon>
        <taxon>Pseudoalteromonas</taxon>
    </lineage>
</organism>
<dbReference type="GeneID" id="88777618"/>
<feature type="signal peptide" evidence="1">
    <location>
        <begin position="1"/>
        <end position="19"/>
    </location>
</feature>